<keyword evidence="1 3" id="KW-0853">WD repeat</keyword>
<dbReference type="InterPro" id="IPR015943">
    <property type="entry name" value="WD40/YVTN_repeat-like_dom_sf"/>
</dbReference>
<dbReference type="AlphaFoldDB" id="A0A8H7HKU0"/>
<accession>A0A8H7HKU0</accession>
<dbReference type="SUPFAM" id="SSF50978">
    <property type="entry name" value="WD40 repeat-like"/>
    <property type="match status" value="1"/>
</dbReference>
<proteinExistence type="predicted"/>
<evidence type="ECO:0000256" key="1">
    <source>
        <dbReference type="ARBA" id="ARBA00022574"/>
    </source>
</evidence>
<evidence type="ECO:0008006" key="6">
    <source>
        <dbReference type="Google" id="ProtNLM"/>
    </source>
</evidence>
<dbReference type="InterPro" id="IPR001680">
    <property type="entry name" value="WD40_rpt"/>
</dbReference>
<comment type="caution">
    <text evidence="4">The sequence shown here is derived from an EMBL/GenBank/DDBJ whole genome shotgun (WGS) entry which is preliminary data.</text>
</comment>
<dbReference type="OrthoDB" id="6262491at2759"/>
<evidence type="ECO:0000256" key="2">
    <source>
        <dbReference type="ARBA" id="ARBA00022737"/>
    </source>
</evidence>
<keyword evidence="2" id="KW-0677">Repeat</keyword>
<name>A0A8H7HKU0_9AGAM</name>
<dbReference type="InterPro" id="IPR019775">
    <property type="entry name" value="WD40_repeat_CS"/>
</dbReference>
<reference evidence="4" key="1">
    <citation type="submission" date="2020-09" db="EMBL/GenBank/DDBJ databases">
        <title>Comparative genome analyses of four rice-infecting Rhizoctonia solani isolates reveal extensive enrichment of homogalacturonan modification genes.</title>
        <authorList>
            <person name="Lee D.-Y."/>
            <person name="Jeon J."/>
            <person name="Kim K.-T."/>
            <person name="Cheong K."/>
            <person name="Song H."/>
            <person name="Choi G."/>
            <person name="Ko J."/>
            <person name="Opiyo S.O."/>
            <person name="Zuo S."/>
            <person name="Madhav S."/>
            <person name="Lee Y.-H."/>
            <person name="Wang G.-L."/>
        </authorList>
    </citation>
    <scope>NUCLEOTIDE SEQUENCE</scope>
    <source>
        <strain evidence="4">AG1-IA WGL</strain>
    </source>
</reference>
<feature type="non-terminal residue" evidence="4">
    <location>
        <position position="1"/>
    </location>
</feature>
<dbReference type="PANTHER" id="PTHR19879:SF9">
    <property type="entry name" value="TRANSCRIPTION INITIATION FACTOR TFIID SUBUNIT 5"/>
    <property type="match status" value="1"/>
</dbReference>
<organism evidence="4 5">
    <name type="scientific">Rhizoctonia solani</name>
    <dbReference type="NCBI Taxonomy" id="456999"/>
    <lineage>
        <taxon>Eukaryota</taxon>
        <taxon>Fungi</taxon>
        <taxon>Dikarya</taxon>
        <taxon>Basidiomycota</taxon>
        <taxon>Agaricomycotina</taxon>
        <taxon>Agaricomycetes</taxon>
        <taxon>Cantharellales</taxon>
        <taxon>Ceratobasidiaceae</taxon>
        <taxon>Rhizoctonia</taxon>
    </lineage>
</organism>
<evidence type="ECO:0000313" key="5">
    <source>
        <dbReference type="Proteomes" id="UP000602905"/>
    </source>
</evidence>
<dbReference type="InterPro" id="IPR036322">
    <property type="entry name" value="WD40_repeat_dom_sf"/>
</dbReference>
<dbReference type="Proteomes" id="UP000602905">
    <property type="component" value="Unassembled WGS sequence"/>
</dbReference>
<dbReference type="PROSITE" id="PS50082">
    <property type="entry name" value="WD_REPEATS_2"/>
    <property type="match status" value="4"/>
</dbReference>
<sequence length="352" mass="38988">MTVRVWRVSNGLAATSPFRGHTADINSVAVSPDGRLVASGSDDGVVQMWKISDGLLAADPFVGHTLWISSVAYSPDGTRVISGSIDETVRVWVIHHPSQFDLPVSLTSHDGSTFPSSNDQHIWRWHNAPAALAPFTTLRQVTHPPNALDTIPSLYIACSSIDHCVQVINTADQSHIAGPLHGHTDQLTAFAFSSDFSHLVTGSRNRSVQVWDLSRNAIDAGPFWGHAEEVTSVSLSPDWSLAASYCLMDQTIRVWNTRHTVLNIMLPFSPLGSSKLLTPCRPWRLRSWQMGEDGWVRDGGSRLLMWLPNQLTSRHIWPSQHLTYIATQYGVLQIPQQELLLGNRWSGCYISE</sequence>
<feature type="repeat" description="WD" evidence="3">
    <location>
        <begin position="223"/>
        <end position="258"/>
    </location>
</feature>
<gene>
    <name evidence="4" type="ORF">RHS03_08075</name>
</gene>
<dbReference type="Pfam" id="PF00400">
    <property type="entry name" value="WD40"/>
    <property type="match status" value="4"/>
</dbReference>
<dbReference type="PROSITE" id="PS50294">
    <property type="entry name" value="WD_REPEATS_REGION"/>
    <property type="match status" value="3"/>
</dbReference>
<dbReference type="InterPro" id="IPR020472">
    <property type="entry name" value="WD40_PAC1"/>
</dbReference>
<feature type="repeat" description="WD" evidence="3">
    <location>
        <begin position="18"/>
        <end position="59"/>
    </location>
</feature>
<dbReference type="SMART" id="SM00320">
    <property type="entry name" value="WD40"/>
    <property type="match status" value="5"/>
</dbReference>
<evidence type="ECO:0000313" key="4">
    <source>
        <dbReference type="EMBL" id="KAF8695222.1"/>
    </source>
</evidence>
<dbReference type="EMBL" id="JACYCD010000384">
    <property type="protein sequence ID" value="KAF8695222.1"/>
    <property type="molecule type" value="Genomic_DNA"/>
</dbReference>
<dbReference type="PRINTS" id="PR00320">
    <property type="entry name" value="GPROTEINBRPT"/>
</dbReference>
<protein>
    <recommendedName>
        <fullName evidence="6">WD40 repeat-like protein</fullName>
    </recommendedName>
</protein>
<feature type="repeat" description="WD" evidence="3">
    <location>
        <begin position="61"/>
        <end position="92"/>
    </location>
</feature>
<evidence type="ECO:0000256" key="3">
    <source>
        <dbReference type="PROSITE-ProRule" id="PRU00221"/>
    </source>
</evidence>
<dbReference type="Gene3D" id="2.130.10.10">
    <property type="entry name" value="YVTN repeat-like/Quinoprotein amine dehydrogenase"/>
    <property type="match status" value="2"/>
</dbReference>
<dbReference type="PANTHER" id="PTHR19879">
    <property type="entry name" value="TRANSCRIPTION INITIATION FACTOR TFIID"/>
    <property type="match status" value="1"/>
</dbReference>
<dbReference type="PROSITE" id="PS00678">
    <property type="entry name" value="WD_REPEATS_1"/>
    <property type="match status" value="1"/>
</dbReference>
<feature type="repeat" description="WD" evidence="3">
    <location>
        <begin position="180"/>
        <end position="214"/>
    </location>
</feature>